<keyword evidence="1" id="KW-1133">Transmembrane helix</keyword>
<accession>A0A0L6JRB7</accession>
<comment type="caution">
    <text evidence="2">The sequence shown here is derived from an EMBL/GenBank/DDBJ whole genome shotgun (WGS) entry which is preliminary data.</text>
</comment>
<sequence length="86" mass="10537">MNNVIEKCKREFLEEYELDFKKEYFSDKENEELNAINYSKEDIDQFILLKMLQYTKSTNSSIKTIRNIVIFWFVLILLALIWVLYR</sequence>
<keyword evidence="1" id="KW-0812">Transmembrane</keyword>
<protein>
    <submittedName>
        <fullName evidence="2">Uncharacterized protein</fullName>
    </submittedName>
</protein>
<evidence type="ECO:0000256" key="1">
    <source>
        <dbReference type="SAM" id="Phobius"/>
    </source>
</evidence>
<gene>
    <name evidence="2" type="ORF">Bccel_3598</name>
</gene>
<reference evidence="3" key="1">
    <citation type="submission" date="2015-07" db="EMBL/GenBank/DDBJ databases">
        <title>Near-Complete Genome Sequence of the Cellulolytic Bacterium Bacteroides (Pseudobacteroides) cellulosolvens ATCC 35603.</title>
        <authorList>
            <person name="Dassa B."/>
            <person name="Utturkar S.M."/>
            <person name="Klingeman D.M."/>
            <person name="Hurt R.A."/>
            <person name="Keller M."/>
            <person name="Xu J."/>
            <person name="Reddy Y.H.K."/>
            <person name="Borovok I."/>
            <person name="Grinberg I.R."/>
            <person name="Lamed R."/>
            <person name="Zhivin O."/>
            <person name="Bayer E.A."/>
            <person name="Brown S.D."/>
        </authorList>
    </citation>
    <scope>NUCLEOTIDE SEQUENCE [LARGE SCALE GENOMIC DNA]</scope>
    <source>
        <strain evidence="3">DSM 2933</strain>
    </source>
</reference>
<dbReference type="AlphaFoldDB" id="A0A0L6JRB7"/>
<evidence type="ECO:0000313" key="2">
    <source>
        <dbReference type="EMBL" id="KNY28324.1"/>
    </source>
</evidence>
<feature type="transmembrane region" description="Helical" evidence="1">
    <location>
        <begin position="65"/>
        <end position="85"/>
    </location>
</feature>
<dbReference type="RefSeq" id="WP_036938528.1">
    <property type="nucleotide sequence ID" value="NZ_JQKC01000007.1"/>
</dbReference>
<proteinExistence type="predicted"/>
<dbReference type="Proteomes" id="UP000036923">
    <property type="component" value="Unassembled WGS sequence"/>
</dbReference>
<keyword evidence="1" id="KW-0472">Membrane</keyword>
<evidence type="ECO:0000313" key="3">
    <source>
        <dbReference type="Proteomes" id="UP000036923"/>
    </source>
</evidence>
<name>A0A0L6JRB7_9FIRM</name>
<keyword evidence="3" id="KW-1185">Reference proteome</keyword>
<organism evidence="2 3">
    <name type="scientific">Pseudobacteroides cellulosolvens ATCC 35603 = DSM 2933</name>
    <dbReference type="NCBI Taxonomy" id="398512"/>
    <lineage>
        <taxon>Bacteria</taxon>
        <taxon>Bacillati</taxon>
        <taxon>Bacillota</taxon>
        <taxon>Clostridia</taxon>
        <taxon>Eubacteriales</taxon>
        <taxon>Oscillospiraceae</taxon>
        <taxon>Pseudobacteroides</taxon>
    </lineage>
</organism>
<dbReference type="EMBL" id="LGTC01000001">
    <property type="protein sequence ID" value="KNY28324.1"/>
    <property type="molecule type" value="Genomic_DNA"/>
</dbReference>